<dbReference type="InterPro" id="IPR025291">
    <property type="entry name" value="DUF4153"/>
</dbReference>
<gene>
    <name evidence="3" type="ORF">FAZ95_07010</name>
</gene>
<feature type="transmembrane region" description="Helical" evidence="2">
    <location>
        <begin position="405"/>
        <end position="429"/>
    </location>
</feature>
<evidence type="ECO:0000313" key="3">
    <source>
        <dbReference type="EMBL" id="QCP48954.1"/>
    </source>
</evidence>
<feature type="transmembrane region" description="Helical" evidence="2">
    <location>
        <begin position="475"/>
        <end position="495"/>
    </location>
</feature>
<feature type="region of interest" description="Disordered" evidence="1">
    <location>
        <begin position="70"/>
        <end position="93"/>
    </location>
</feature>
<keyword evidence="2" id="KW-0812">Transmembrane</keyword>
<accession>A0A4P8IPZ9</accession>
<evidence type="ECO:0000313" key="4">
    <source>
        <dbReference type="Proteomes" id="UP000298656"/>
    </source>
</evidence>
<proteinExistence type="predicted"/>
<keyword evidence="4" id="KW-1185">Reference proteome</keyword>
<dbReference type="Pfam" id="PF13687">
    <property type="entry name" value="DUF4153"/>
    <property type="match status" value="1"/>
</dbReference>
<dbReference type="AlphaFoldDB" id="A0A4P8IPZ9"/>
<name>A0A4P8IPZ9_9BURK</name>
<reference evidence="3 4" key="1">
    <citation type="submission" date="2019-05" db="EMBL/GenBank/DDBJ databases">
        <title>Burkholderia sp. DHOD12, isolated from subtropical forest soil.</title>
        <authorList>
            <person name="Gao Z.-H."/>
            <person name="Qiu L.-H."/>
        </authorList>
    </citation>
    <scope>NUCLEOTIDE SEQUENCE [LARGE SCALE GENOMIC DNA]</scope>
    <source>
        <strain evidence="3 4">DHOD12</strain>
    </source>
</reference>
<feature type="transmembrane region" description="Helical" evidence="2">
    <location>
        <begin position="266"/>
        <end position="294"/>
    </location>
</feature>
<feature type="transmembrane region" description="Helical" evidence="2">
    <location>
        <begin position="127"/>
        <end position="144"/>
    </location>
</feature>
<evidence type="ECO:0000256" key="1">
    <source>
        <dbReference type="SAM" id="MobiDB-lite"/>
    </source>
</evidence>
<feature type="transmembrane region" description="Helical" evidence="2">
    <location>
        <begin position="306"/>
        <end position="324"/>
    </location>
</feature>
<feature type="transmembrane region" description="Helical" evidence="2">
    <location>
        <begin position="441"/>
        <end position="463"/>
    </location>
</feature>
<feature type="transmembrane region" description="Helical" evidence="2">
    <location>
        <begin position="183"/>
        <end position="203"/>
    </location>
</feature>
<sequence length="710" mass="77066">MALVDHMHPTAPGRLSPTARRIGQPLAVVRQRQLDDFQLTHVPTDSRTLQSESVAYNGFELEHGVCARRSGRGPPHDRPGVGRHHCGGQAGAKCKRKHIRESGVEMQNNQQGTPQAAPGQNLFAPRLLTGIFQGLVLYLLMNAAHNRSGIATIPLLFFPLLLVTLFIPPAFIVGLQRMRGAKLAMWAAVLAAVVAVLGCHDAWRSAGAEIVGMQPFGRAEVPLPSMAVTFYSGVIVFIAYCLVLAGEAARSWFAPYESYFEFSWKLGLQVLLSGLFVCALFLVLWLGAALFLLLKLNFLQQLLRESWFNIPVSAMAFASALHITDVRPDIIRGSRTLVLSLLSWLLLVLVVIVGGFLASLPLTGLGLLWATRSATWILLGVAALKIIFVNAVFKGGPGSDQAPRVLRVCMRISCLMLPVLVILATYALALRIKQYGFTPHRILACAGTFVAYFYAIGYAWAALARTDTLAKIAPVNVVAAWVSVAVLVAVFTPLADPARLSVDNQVDRLLAGRVEPEKFDYNFLRYRSARYGLQALARLQGETKAPNAATVRELSAQAARQPGPGLLGAARPNAATLELNIVSRTPGQPVPASFLSTDWKRVTQNWMLPGCLNVASVKCDAYLVDLTGDHKSNVVLFPNSGSIGFVFDQVSDGEWQLVGKFSIAPNCAALRDALAKGTFQLVEPRLRDIQVNGQRVEVETTPARGAVCSR</sequence>
<evidence type="ECO:0000256" key="2">
    <source>
        <dbReference type="SAM" id="Phobius"/>
    </source>
</evidence>
<feature type="transmembrane region" description="Helical" evidence="2">
    <location>
        <begin position="336"/>
        <end position="362"/>
    </location>
</feature>
<dbReference type="Proteomes" id="UP000298656">
    <property type="component" value="Chromosome 1"/>
</dbReference>
<dbReference type="KEGG" id="tvl:FAZ95_07010"/>
<keyword evidence="2" id="KW-0472">Membrane</keyword>
<dbReference type="EMBL" id="CP040077">
    <property type="protein sequence ID" value="QCP48954.1"/>
    <property type="molecule type" value="Genomic_DNA"/>
</dbReference>
<keyword evidence="2" id="KW-1133">Transmembrane helix</keyword>
<organism evidence="3 4">
    <name type="scientific">Trinickia violacea</name>
    <dbReference type="NCBI Taxonomy" id="2571746"/>
    <lineage>
        <taxon>Bacteria</taxon>
        <taxon>Pseudomonadati</taxon>
        <taxon>Pseudomonadota</taxon>
        <taxon>Betaproteobacteria</taxon>
        <taxon>Burkholderiales</taxon>
        <taxon>Burkholderiaceae</taxon>
        <taxon>Trinickia</taxon>
    </lineage>
</organism>
<dbReference type="OrthoDB" id="7022049at2"/>
<feature type="transmembrane region" description="Helical" evidence="2">
    <location>
        <begin position="150"/>
        <end position="171"/>
    </location>
</feature>
<protein>
    <submittedName>
        <fullName evidence="3">DUF4153 domain-containing protein</fullName>
    </submittedName>
</protein>
<feature type="transmembrane region" description="Helical" evidence="2">
    <location>
        <begin position="223"/>
        <end position="245"/>
    </location>
</feature>
<feature type="transmembrane region" description="Helical" evidence="2">
    <location>
        <begin position="374"/>
        <end position="393"/>
    </location>
</feature>